<keyword evidence="2 7" id="KW-0813">Transport</keyword>
<evidence type="ECO:0000313" key="9">
    <source>
        <dbReference type="EMBL" id="GBG06953.1"/>
    </source>
</evidence>
<dbReference type="AlphaFoldDB" id="A0A2R5ET54"/>
<dbReference type="CDD" id="cd06261">
    <property type="entry name" value="TM_PBP2"/>
    <property type="match status" value="1"/>
</dbReference>
<feature type="domain" description="ABC transmembrane type-1" evidence="8">
    <location>
        <begin position="71"/>
        <end position="279"/>
    </location>
</feature>
<comment type="similarity">
    <text evidence="7">Belongs to the binding-protein-dependent transport system permease family.</text>
</comment>
<evidence type="ECO:0000256" key="7">
    <source>
        <dbReference type="RuleBase" id="RU363032"/>
    </source>
</evidence>
<dbReference type="EMBL" id="BDQX01000068">
    <property type="protein sequence ID" value="GBG06953.1"/>
    <property type="molecule type" value="Genomic_DNA"/>
</dbReference>
<evidence type="ECO:0000256" key="2">
    <source>
        <dbReference type="ARBA" id="ARBA00022448"/>
    </source>
</evidence>
<feature type="transmembrane region" description="Helical" evidence="7">
    <location>
        <begin position="258"/>
        <end position="280"/>
    </location>
</feature>
<organism evidence="9 10">
    <name type="scientific">Paenibacillus agaridevorans</name>
    <dbReference type="NCBI Taxonomy" id="171404"/>
    <lineage>
        <taxon>Bacteria</taxon>
        <taxon>Bacillati</taxon>
        <taxon>Bacillota</taxon>
        <taxon>Bacilli</taxon>
        <taxon>Bacillales</taxon>
        <taxon>Paenibacillaceae</taxon>
        <taxon>Paenibacillus</taxon>
    </lineage>
</organism>
<name>A0A2R5ET54_9BACL</name>
<evidence type="ECO:0000256" key="3">
    <source>
        <dbReference type="ARBA" id="ARBA00022475"/>
    </source>
</evidence>
<protein>
    <submittedName>
        <fullName evidence="9">Lactose ABC transporter permease</fullName>
    </submittedName>
</protein>
<dbReference type="Gene3D" id="1.10.3720.10">
    <property type="entry name" value="MetI-like"/>
    <property type="match status" value="1"/>
</dbReference>
<evidence type="ECO:0000256" key="5">
    <source>
        <dbReference type="ARBA" id="ARBA00022989"/>
    </source>
</evidence>
<dbReference type="Pfam" id="PF00528">
    <property type="entry name" value="BPD_transp_1"/>
    <property type="match status" value="1"/>
</dbReference>
<dbReference type="Proteomes" id="UP000245202">
    <property type="component" value="Unassembled WGS sequence"/>
</dbReference>
<feature type="transmembrane region" description="Helical" evidence="7">
    <location>
        <begin position="104"/>
        <end position="125"/>
    </location>
</feature>
<keyword evidence="10" id="KW-1185">Reference proteome</keyword>
<dbReference type="RefSeq" id="WP_108992101.1">
    <property type="nucleotide sequence ID" value="NZ_BDQX01000068.1"/>
</dbReference>
<comment type="caution">
    <text evidence="9">The sequence shown here is derived from an EMBL/GenBank/DDBJ whole genome shotgun (WGS) entry which is preliminary data.</text>
</comment>
<dbReference type="PROSITE" id="PS50928">
    <property type="entry name" value="ABC_TM1"/>
    <property type="match status" value="1"/>
</dbReference>
<dbReference type="SUPFAM" id="SSF161098">
    <property type="entry name" value="MetI-like"/>
    <property type="match status" value="1"/>
</dbReference>
<sequence length="287" mass="32342">MSFKKRESMLAYVLVGPVVLFYAVIFVYPLLQMLLLSFQKYDFYSPPVFTGFENYARLARDPELLDKLLNTLAYWCIGPVTIAASFVAALLMSKLKWGQGFFRSTFYGTSMAPMVALAVVFTYMFSPNHGIVNNLLTSLNLQPIEWLYDQTLAKIVVMFIFFFMNVGFYTILFLSGILGVDQNLYAAAELDGAGHWRKTVHITLPQIRPVMIFAAILMTISIFQMYGQIVILTKGGPYGSTETVFMYAMNKAFTDHQMGYAATIVVVLSIVLALVSYVILKIGEEKE</sequence>
<dbReference type="GO" id="GO:0055085">
    <property type="term" value="P:transmembrane transport"/>
    <property type="evidence" value="ECO:0007669"/>
    <property type="project" value="InterPro"/>
</dbReference>
<evidence type="ECO:0000256" key="4">
    <source>
        <dbReference type="ARBA" id="ARBA00022692"/>
    </source>
</evidence>
<proteinExistence type="inferred from homology"/>
<evidence type="ECO:0000313" key="10">
    <source>
        <dbReference type="Proteomes" id="UP000245202"/>
    </source>
</evidence>
<keyword evidence="3" id="KW-1003">Cell membrane</keyword>
<keyword evidence="6 7" id="KW-0472">Membrane</keyword>
<dbReference type="InterPro" id="IPR051393">
    <property type="entry name" value="ABC_transporter_permease"/>
</dbReference>
<dbReference type="PANTHER" id="PTHR30193:SF37">
    <property type="entry name" value="INNER MEMBRANE ABC TRANSPORTER PERMEASE PROTEIN YCJO"/>
    <property type="match status" value="1"/>
</dbReference>
<reference evidence="9 10" key="1">
    <citation type="submission" date="2017-08" db="EMBL/GenBank/DDBJ databases">
        <title>Substantial Increase in Enzyme Production by Combined Drug-Resistance Mutations in Paenibacillus agaridevorans.</title>
        <authorList>
            <person name="Tanaka Y."/>
            <person name="Funane K."/>
            <person name="Hosaka T."/>
            <person name="Shiwa Y."/>
            <person name="Fujita N."/>
            <person name="Miyazaki T."/>
            <person name="Yoshikawa H."/>
            <person name="Murakami K."/>
            <person name="Kasahara K."/>
            <person name="Inaoka T."/>
            <person name="Hiraga Y."/>
            <person name="Ochi K."/>
        </authorList>
    </citation>
    <scope>NUCLEOTIDE SEQUENCE [LARGE SCALE GENOMIC DNA]</scope>
    <source>
        <strain evidence="9 10">T-3040</strain>
    </source>
</reference>
<evidence type="ECO:0000256" key="6">
    <source>
        <dbReference type="ARBA" id="ARBA00023136"/>
    </source>
</evidence>
<feature type="transmembrane region" description="Helical" evidence="7">
    <location>
        <begin position="155"/>
        <end position="180"/>
    </location>
</feature>
<keyword evidence="5 7" id="KW-1133">Transmembrane helix</keyword>
<feature type="transmembrane region" description="Helical" evidence="7">
    <location>
        <begin position="12"/>
        <end position="31"/>
    </location>
</feature>
<dbReference type="InterPro" id="IPR000515">
    <property type="entry name" value="MetI-like"/>
</dbReference>
<accession>A0A2R5ET54</accession>
<feature type="transmembrane region" description="Helical" evidence="7">
    <location>
        <begin position="210"/>
        <end position="231"/>
    </location>
</feature>
<dbReference type="GO" id="GO:0005886">
    <property type="term" value="C:plasma membrane"/>
    <property type="evidence" value="ECO:0007669"/>
    <property type="project" value="UniProtKB-SubCell"/>
</dbReference>
<feature type="transmembrane region" description="Helical" evidence="7">
    <location>
        <begin position="72"/>
        <end position="92"/>
    </location>
</feature>
<gene>
    <name evidence="9" type="ORF">PAT3040_01495</name>
</gene>
<comment type="subcellular location">
    <subcellularLocation>
        <location evidence="1 7">Cell membrane</location>
        <topology evidence="1 7">Multi-pass membrane protein</topology>
    </subcellularLocation>
</comment>
<dbReference type="InterPro" id="IPR035906">
    <property type="entry name" value="MetI-like_sf"/>
</dbReference>
<evidence type="ECO:0000259" key="8">
    <source>
        <dbReference type="PROSITE" id="PS50928"/>
    </source>
</evidence>
<keyword evidence="4 7" id="KW-0812">Transmembrane</keyword>
<dbReference type="PANTHER" id="PTHR30193">
    <property type="entry name" value="ABC TRANSPORTER PERMEASE PROTEIN"/>
    <property type="match status" value="1"/>
</dbReference>
<evidence type="ECO:0000256" key="1">
    <source>
        <dbReference type="ARBA" id="ARBA00004651"/>
    </source>
</evidence>